<proteinExistence type="inferred from homology"/>
<dbReference type="GO" id="GO:0003735">
    <property type="term" value="F:structural constituent of ribosome"/>
    <property type="evidence" value="ECO:0007669"/>
    <property type="project" value="InterPro"/>
</dbReference>
<feature type="compositionally biased region" description="Polar residues" evidence="4">
    <location>
        <begin position="46"/>
        <end position="57"/>
    </location>
</feature>
<feature type="compositionally biased region" description="Polar residues" evidence="4">
    <location>
        <begin position="65"/>
        <end position="76"/>
    </location>
</feature>
<feature type="chain" id="PRO_5043497769" description="Ribosomal protein L19" evidence="5">
    <location>
        <begin position="18"/>
        <end position="203"/>
    </location>
</feature>
<keyword evidence="5" id="KW-0732">Signal</keyword>
<dbReference type="GO" id="GO:0006412">
    <property type="term" value="P:translation"/>
    <property type="evidence" value="ECO:0007669"/>
    <property type="project" value="InterPro"/>
</dbReference>
<comment type="similarity">
    <text evidence="1">Belongs to the bacterial ribosomal protein bL19 family.</text>
</comment>
<dbReference type="Gene3D" id="2.30.30.790">
    <property type="match status" value="1"/>
</dbReference>
<keyword evidence="2" id="KW-0689">Ribosomal protein</keyword>
<dbReference type="InterPro" id="IPR038657">
    <property type="entry name" value="Ribosomal_bL19_sf"/>
</dbReference>
<dbReference type="PANTHER" id="PTHR15680">
    <property type="entry name" value="RIBOSOMAL PROTEIN L19"/>
    <property type="match status" value="1"/>
</dbReference>
<dbReference type="GO" id="GO:1990904">
    <property type="term" value="C:ribonucleoprotein complex"/>
    <property type="evidence" value="ECO:0007669"/>
    <property type="project" value="UniProtKB-KW"/>
</dbReference>
<evidence type="ECO:0000313" key="6">
    <source>
        <dbReference type="EMBL" id="KAK9841221.1"/>
    </source>
</evidence>
<protein>
    <recommendedName>
        <fullName evidence="8">Ribosomal protein L19</fullName>
    </recommendedName>
</protein>
<feature type="region of interest" description="Disordered" evidence="4">
    <location>
        <begin position="40"/>
        <end position="76"/>
    </location>
</feature>
<gene>
    <name evidence="6" type="ORF">WJX74_002148</name>
</gene>
<dbReference type="InterPro" id="IPR008991">
    <property type="entry name" value="Translation_prot_SH3-like_sf"/>
</dbReference>
<keyword evidence="3" id="KW-0687">Ribonucleoprotein</keyword>
<dbReference type="InterPro" id="IPR001857">
    <property type="entry name" value="Ribosomal_bL19"/>
</dbReference>
<keyword evidence="7" id="KW-1185">Reference proteome</keyword>
<accession>A0AAW1S695</accession>
<dbReference type="Pfam" id="PF01245">
    <property type="entry name" value="Ribosomal_L19"/>
    <property type="match status" value="1"/>
</dbReference>
<reference evidence="6 7" key="1">
    <citation type="journal article" date="2024" name="Nat. Commun.">
        <title>Phylogenomics reveals the evolutionary origins of lichenization in chlorophyte algae.</title>
        <authorList>
            <person name="Puginier C."/>
            <person name="Libourel C."/>
            <person name="Otte J."/>
            <person name="Skaloud P."/>
            <person name="Haon M."/>
            <person name="Grisel S."/>
            <person name="Petersen M."/>
            <person name="Berrin J.G."/>
            <person name="Delaux P.M."/>
            <person name="Dal Grande F."/>
            <person name="Keller J."/>
        </authorList>
    </citation>
    <scope>NUCLEOTIDE SEQUENCE [LARGE SCALE GENOMIC DNA]</scope>
    <source>
        <strain evidence="6 7">SAG 2145</strain>
    </source>
</reference>
<sequence length="203" mass="23213">MFGRVCSKLALLRTSTALANLESAVGQATLATPFTRRWDGSAAPAASSQEGEALSSTFKKHAPSVHNTPSAPWTPTDQLRKRKHLTKRMGHLMQVLESEQMDVNTRVQTFPRFSAGDFLEIKTAVPENQRREAVFKGLCIARKWRGWRSTFTVRNFITGGGGIERTFQLYTPHILQIKVLRSMQTRRAKLYYFRNRQPREYRI</sequence>
<dbReference type="SUPFAM" id="SSF50104">
    <property type="entry name" value="Translation proteins SH3-like domain"/>
    <property type="match status" value="1"/>
</dbReference>
<dbReference type="GO" id="GO:0005840">
    <property type="term" value="C:ribosome"/>
    <property type="evidence" value="ECO:0007669"/>
    <property type="project" value="UniProtKB-KW"/>
</dbReference>
<dbReference type="PRINTS" id="PR00061">
    <property type="entry name" value="RIBOSOMALL19"/>
</dbReference>
<feature type="signal peptide" evidence="5">
    <location>
        <begin position="1"/>
        <end position="17"/>
    </location>
</feature>
<evidence type="ECO:0000256" key="4">
    <source>
        <dbReference type="SAM" id="MobiDB-lite"/>
    </source>
</evidence>
<dbReference type="Proteomes" id="UP001438707">
    <property type="component" value="Unassembled WGS sequence"/>
</dbReference>
<dbReference type="AlphaFoldDB" id="A0AAW1S695"/>
<evidence type="ECO:0008006" key="8">
    <source>
        <dbReference type="Google" id="ProtNLM"/>
    </source>
</evidence>
<organism evidence="6 7">
    <name type="scientific">Apatococcus lobatus</name>
    <dbReference type="NCBI Taxonomy" id="904363"/>
    <lineage>
        <taxon>Eukaryota</taxon>
        <taxon>Viridiplantae</taxon>
        <taxon>Chlorophyta</taxon>
        <taxon>core chlorophytes</taxon>
        <taxon>Trebouxiophyceae</taxon>
        <taxon>Chlorellales</taxon>
        <taxon>Chlorellaceae</taxon>
        <taxon>Apatococcus</taxon>
    </lineage>
</organism>
<comment type="caution">
    <text evidence="6">The sequence shown here is derived from an EMBL/GenBank/DDBJ whole genome shotgun (WGS) entry which is preliminary data.</text>
</comment>
<evidence type="ECO:0000256" key="5">
    <source>
        <dbReference type="SAM" id="SignalP"/>
    </source>
</evidence>
<name>A0AAW1S695_9CHLO</name>
<dbReference type="EMBL" id="JALJOS010000003">
    <property type="protein sequence ID" value="KAK9841221.1"/>
    <property type="molecule type" value="Genomic_DNA"/>
</dbReference>
<evidence type="ECO:0000313" key="7">
    <source>
        <dbReference type="Proteomes" id="UP001438707"/>
    </source>
</evidence>
<evidence type="ECO:0000256" key="2">
    <source>
        <dbReference type="ARBA" id="ARBA00022980"/>
    </source>
</evidence>
<evidence type="ECO:0000256" key="1">
    <source>
        <dbReference type="ARBA" id="ARBA00005781"/>
    </source>
</evidence>
<evidence type="ECO:0000256" key="3">
    <source>
        <dbReference type="ARBA" id="ARBA00023274"/>
    </source>
</evidence>
<dbReference type="PANTHER" id="PTHR15680:SF9">
    <property type="entry name" value="LARGE RIBOSOMAL SUBUNIT PROTEIN BL19M"/>
    <property type="match status" value="1"/>
</dbReference>